<keyword evidence="3" id="KW-0808">Transferase</keyword>
<keyword evidence="4" id="KW-0479">Metal-binding</keyword>
<protein>
    <recommendedName>
        <fullName evidence="2">RBR-type E3 ubiquitin transferase</fullName>
        <ecNumber evidence="2">2.3.2.31</ecNumber>
    </recommendedName>
</protein>
<evidence type="ECO:0000313" key="11">
    <source>
        <dbReference type="EMBL" id="CAK7230418.1"/>
    </source>
</evidence>
<keyword evidence="12" id="KW-1185">Reference proteome</keyword>
<keyword evidence="5" id="KW-0677">Repeat</keyword>
<dbReference type="InterPro" id="IPR044066">
    <property type="entry name" value="TRIAD_supradom"/>
</dbReference>
<dbReference type="InterPro" id="IPR031127">
    <property type="entry name" value="E3_UB_ligase_RBR"/>
</dbReference>
<dbReference type="EMBL" id="CAWUHC010000087">
    <property type="protein sequence ID" value="CAK7230418.1"/>
    <property type="molecule type" value="Genomic_DNA"/>
</dbReference>
<dbReference type="CDD" id="cd20336">
    <property type="entry name" value="Rcat_RBR"/>
    <property type="match status" value="1"/>
</dbReference>
<evidence type="ECO:0000256" key="9">
    <source>
        <dbReference type="SAM" id="MobiDB-lite"/>
    </source>
</evidence>
<proteinExistence type="predicted"/>
<comment type="catalytic activity">
    <reaction evidence="1">
        <text>[E2 ubiquitin-conjugating enzyme]-S-ubiquitinyl-L-cysteine + [acceptor protein]-L-lysine = [E2 ubiquitin-conjugating enzyme]-L-cysteine + [acceptor protein]-N(6)-ubiquitinyl-L-lysine.</text>
        <dbReference type="EC" id="2.3.2.31"/>
    </reaction>
</comment>
<feature type="compositionally biased region" description="Low complexity" evidence="9">
    <location>
        <begin position="52"/>
        <end position="64"/>
    </location>
</feature>
<dbReference type="InterPro" id="IPR013083">
    <property type="entry name" value="Znf_RING/FYVE/PHD"/>
</dbReference>
<evidence type="ECO:0000313" key="12">
    <source>
        <dbReference type="Proteomes" id="UP001642406"/>
    </source>
</evidence>
<feature type="domain" description="RING-type" evidence="10">
    <location>
        <begin position="329"/>
        <end position="594"/>
    </location>
</feature>
<evidence type="ECO:0000256" key="7">
    <source>
        <dbReference type="ARBA" id="ARBA00022786"/>
    </source>
</evidence>
<evidence type="ECO:0000256" key="1">
    <source>
        <dbReference type="ARBA" id="ARBA00001798"/>
    </source>
</evidence>
<organism evidence="11 12">
    <name type="scientific">Sporothrix bragantina</name>
    <dbReference type="NCBI Taxonomy" id="671064"/>
    <lineage>
        <taxon>Eukaryota</taxon>
        <taxon>Fungi</taxon>
        <taxon>Dikarya</taxon>
        <taxon>Ascomycota</taxon>
        <taxon>Pezizomycotina</taxon>
        <taxon>Sordariomycetes</taxon>
        <taxon>Sordariomycetidae</taxon>
        <taxon>Ophiostomatales</taxon>
        <taxon>Ophiostomataceae</taxon>
        <taxon>Sporothrix</taxon>
    </lineage>
</organism>
<accession>A0ABP0CF21</accession>
<dbReference type="SUPFAM" id="SSF57850">
    <property type="entry name" value="RING/U-box"/>
    <property type="match status" value="2"/>
</dbReference>
<sequence length="645" mass="70848">MNNREAAIAALLRQGWVPTSRPVATPSPPSVPVEDPAPAYTPSPVPAPAYTPGPVSEPVSGPVSALEPTPPPTSSQPDTASSSNLTSNYTLIDLSEETLPTSSPSPAPSSTPSSSRESLESLAAASSSSCGSFFIPLKQPRQDTAPEVEEPQPPQLLELSQDEEFDDGLFTPLPPFVMPTFPSDPPTAVRLTKSISPSMHDWILCSEVGLQFMRPARAPIIACVSCDTDCPDGKKDQSGSVFRSAFWRMTTCSAGHRPQPSKADTANSQAALCCSCDKEYVLQVVRGEQLCAHEGCQRRLRVHQDDVTDALWDHPGLLKAFYSLIKKYSGYECAIHFDRVDVDDNDNASKNKPLTDACNHDRNACAPCLTRMCEAAIQGDRLDDLVCPANGCRARLSRETLREYVSAASLRLYDKKLAFAAMARNPSFRWCRCGHGQLHEAGNEQPEWTCGKCQARHCFICQDDEIDVEGRVCTHLRQAQQARAIVEIRDAYERARLTSETMARDREAAQNAVGRLAVQLRENTRGTQMVIAGTTKRCPRLGCKAPIQRDEGCGHMTCRRCRTEFCWACKVIWKVPAGTVWGAAAGHVSCTGTLLPLHLTTCKLASERTIERRHLNTALYASRWDQDLGYDESLDVDVWLQENQQ</sequence>
<dbReference type="PANTHER" id="PTHR11685">
    <property type="entry name" value="RBR FAMILY RING FINGER AND IBR DOMAIN-CONTAINING"/>
    <property type="match status" value="1"/>
</dbReference>
<name>A0ABP0CF21_9PEZI</name>
<feature type="region of interest" description="Disordered" evidence="9">
    <location>
        <begin position="13"/>
        <end position="122"/>
    </location>
</feature>
<feature type="compositionally biased region" description="Pro residues" evidence="9">
    <location>
        <begin position="39"/>
        <end position="51"/>
    </location>
</feature>
<comment type="caution">
    <text evidence="11">The sequence shown here is derived from an EMBL/GenBank/DDBJ whole genome shotgun (WGS) entry which is preliminary data.</text>
</comment>
<keyword evidence="8" id="KW-0862">Zinc</keyword>
<dbReference type="PROSITE" id="PS51873">
    <property type="entry name" value="TRIAD"/>
    <property type="match status" value="1"/>
</dbReference>
<evidence type="ECO:0000256" key="8">
    <source>
        <dbReference type="ARBA" id="ARBA00022833"/>
    </source>
</evidence>
<evidence type="ECO:0000256" key="5">
    <source>
        <dbReference type="ARBA" id="ARBA00022737"/>
    </source>
</evidence>
<evidence type="ECO:0000256" key="3">
    <source>
        <dbReference type="ARBA" id="ARBA00022679"/>
    </source>
</evidence>
<reference evidence="11 12" key="1">
    <citation type="submission" date="2024-01" db="EMBL/GenBank/DDBJ databases">
        <authorList>
            <person name="Allen C."/>
            <person name="Tagirdzhanova G."/>
        </authorList>
    </citation>
    <scope>NUCLEOTIDE SEQUENCE [LARGE SCALE GENOMIC DNA]</scope>
</reference>
<keyword evidence="7" id="KW-0833">Ubl conjugation pathway</keyword>
<gene>
    <name evidence="11" type="ORF">SBRCBS47491_007577</name>
</gene>
<dbReference type="Proteomes" id="UP001642406">
    <property type="component" value="Unassembled WGS sequence"/>
</dbReference>
<dbReference type="Pfam" id="PF22191">
    <property type="entry name" value="IBR_1"/>
    <property type="match status" value="1"/>
</dbReference>
<evidence type="ECO:0000259" key="10">
    <source>
        <dbReference type="PROSITE" id="PS51873"/>
    </source>
</evidence>
<dbReference type="Gene3D" id="1.20.120.1750">
    <property type="match status" value="1"/>
</dbReference>
<evidence type="ECO:0000256" key="6">
    <source>
        <dbReference type="ARBA" id="ARBA00022771"/>
    </source>
</evidence>
<dbReference type="EC" id="2.3.2.31" evidence="2"/>
<dbReference type="Pfam" id="PF01485">
    <property type="entry name" value="IBR"/>
    <property type="match status" value="1"/>
</dbReference>
<evidence type="ECO:0000256" key="4">
    <source>
        <dbReference type="ARBA" id="ARBA00022723"/>
    </source>
</evidence>
<feature type="compositionally biased region" description="Low complexity" evidence="9">
    <location>
        <begin position="110"/>
        <end position="122"/>
    </location>
</feature>
<keyword evidence="6" id="KW-0863">Zinc-finger</keyword>
<evidence type="ECO:0000256" key="2">
    <source>
        <dbReference type="ARBA" id="ARBA00012251"/>
    </source>
</evidence>
<dbReference type="InterPro" id="IPR002867">
    <property type="entry name" value="IBR_dom"/>
</dbReference>
<dbReference type="Gene3D" id="3.30.40.10">
    <property type="entry name" value="Zinc/RING finger domain, C3HC4 (zinc finger)"/>
    <property type="match status" value="1"/>
</dbReference>